<keyword evidence="14" id="KW-1185">Reference proteome</keyword>
<evidence type="ECO:0000256" key="11">
    <source>
        <dbReference type="SAM" id="SignalP"/>
    </source>
</evidence>
<evidence type="ECO:0000313" key="13">
    <source>
        <dbReference type="EMBL" id="BBE51543.1"/>
    </source>
</evidence>
<keyword evidence="5" id="KW-0812">Transmembrane</keyword>
<dbReference type="OrthoDB" id="5289162at2"/>
<evidence type="ECO:0000256" key="9">
    <source>
        <dbReference type="ARBA" id="ARBA00023136"/>
    </source>
</evidence>
<name>A0A2Z6GD66_9PROT</name>
<reference evidence="13 14" key="1">
    <citation type="submission" date="2018-06" db="EMBL/GenBank/DDBJ databases">
        <title>OYT1 Genome Sequencing.</title>
        <authorList>
            <person name="Kato S."/>
            <person name="Itoh T."/>
            <person name="Ohkuma M."/>
        </authorList>
    </citation>
    <scope>NUCLEOTIDE SEQUENCE [LARGE SCALE GENOMIC DNA]</scope>
    <source>
        <strain evidence="13 14">OYT1</strain>
    </source>
</reference>
<dbReference type="InterPro" id="IPR002299">
    <property type="entry name" value="Porin_Neis"/>
</dbReference>
<dbReference type="GO" id="GO:0006811">
    <property type="term" value="P:monoatomic ion transport"/>
    <property type="evidence" value="ECO:0007669"/>
    <property type="project" value="UniProtKB-KW"/>
</dbReference>
<dbReference type="PANTHER" id="PTHR34501:SF9">
    <property type="entry name" value="MAJOR OUTER MEMBRANE PROTEIN P.IA"/>
    <property type="match status" value="1"/>
</dbReference>
<dbReference type="InterPro" id="IPR050298">
    <property type="entry name" value="Gram-neg_bact_OMP"/>
</dbReference>
<evidence type="ECO:0000256" key="8">
    <source>
        <dbReference type="ARBA" id="ARBA00023114"/>
    </source>
</evidence>
<comment type="subcellular location">
    <subcellularLocation>
        <location evidence="1">Cell outer membrane</location>
        <topology evidence="1">Multi-pass membrane protein</topology>
    </subcellularLocation>
</comment>
<dbReference type="Gene3D" id="2.40.160.10">
    <property type="entry name" value="Porin"/>
    <property type="match status" value="1"/>
</dbReference>
<feature type="chain" id="PRO_5017180257" evidence="11">
    <location>
        <begin position="21"/>
        <end position="360"/>
    </location>
</feature>
<dbReference type="PRINTS" id="PR00184">
    <property type="entry name" value="NEISSPPORIN"/>
</dbReference>
<gene>
    <name evidence="13" type="ORF">OYT1_ch2017</name>
</gene>
<comment type="subunit">
    <text evidence="2">Homotrimer.</text>
</comment>
<evidence type="ECO:0000256" key="7">
    <source>
        <dbReference type="ARBA" id="ARBA00023065"/>
    </source>
</evidence>
<keyword evidence="7" id="KW-0406">Ion transport</keyword>
<keyword evidence="4" id="KW-1134">Transmembrane beta strand</keyword>
<evidence type="ECO:0000256" key="10">
    <source>
        <dbReference type="ARBA" id="ARBA00023237"/>
    </source>
</evidence>
<dbReference type="CDD" id="cd00342">
    <property type="entry name" value="gram_neg_porins"/>
    <property type="match status" value="1"/>
</dbReference>
<protein>
    <submittedName>
        <fullName evidence="13">Outer membrane porin protein 32</fullName>
    </submittedName>
</protein>
<dbReference type="GO" id="GO:0046930">
    <property type="term" value="C:pore complex"/>
    <property type="evidence" value="ECO:0007669"/>
    <property type="project" value="UniProtKB-KW"/>
</dbReference>
<dbReference type="AlphaFoldDB" id="A0A2Z6GD66"/>
<accession>A0A2Z6GD66</accession>
<keyword evidence="6 11" id="KW-0732">Signal</keyword>
<feature type="domain" description="Porin" evidence="12">
    <location>
        <begin position="9"/>
        <end position="325"/>
    </location>
</feature>
<dbReference type="EMBL" id="AP018738">
    <property type="protein sequence ID" value="BBE51543.1"/>
    <property type="molecule type" value="Genomic_DNA"/>
</dbReference>
<keyword evidence="3" id="KW-0813">Transport</keyword>
<evidence type="ECO:0000256" key="6">
    <source>
        <dbReference type="ARBA" id="ARBA00022729"/>
    </source>
</evidence>
<organism evidence="13 14">
    <name type="scientific">Ferriphaselus amnicola</name>
    <dbReference type="NCBI Taxonomy" id="1188319"/>
    <lineage>
        <taxon>Bacteria</taxon>
        <taxon>Pseudomonadati</taxon>
        <taxon>Pseudomonadota</taxon>
        <taxon>Betaproteobacteria</taxon>
        <taxon>Nitrosomonadales</taxon>
        <taxon>Gallionellaceae</taxon>
        <taxon>Ferriphaselus</taxon>
    </lineage>
</organism>
<feature type="signal peptide" evidence="11">
    <location>
        <begin position="1"/>
        <end position="20"/>
    </location>
</feature>
<evidence type="ECO:0000313" key="14">
    <source>
        <dbReference type="Proteomes" id="UP000033070"/>
    </source>
</evidence>
<dbReference type="RefSeq" id="WP_062626207.1">
    <property type="nucleotide sequence ID" value="NZ_AP018738.1"/>
</dbReference>
<dbReference type="InterPro" id="IPR023614">
    <property type="entry name" value="Porin_dom_sf"/>
</dbReference>
<dbReference type="GO" id="GO:0015288">
    <property type="term" value="F:porin activity"/>
    <property type="evidence" value="ECO:0007669"/>
    <property type="project" value="UniProtKB-KW"/>
</dbReference>
<dbReference type="STRING" id="1188319.OYT1_01008"/>
<evidence type="ECO:0000256" key="4">
    <source>
        <dbReference type="ARBA" id="ARBA00022452"/>
    </source>
</evidence>
<proteinExistence type="predicted"/>
<dbReference type="InterPro" id="IPR033900">
    <property type="entry name" value="Gram_neg_porin_domain"/>
</dbReference>
<dbReference type="Pfam" id="PF13609">
    <property type="entry name" value="Porin_4"/>
    <property type="match status" value="1"/>
</dbReference>
<sequence length="360" mass="37179">MQKKLLVLALASVMAQPMMASADSNVSVYGVADVSADSVNDGKTANAVTKSKISSNVSKLGFKGSEDLGDGLKAIWQIEQQINIDNSTATGNTFATRNTFAGLSSASLGTVIMGRHDTPYKIATRKYDVFGDNIADNRSLMGGVSKASAYSSFDGRPTDVIAYISPEMAGFTAIAGFVQLNENPAVGKANAISVAGMYKAADFPLTATLAYEQHNLDGLLLIPGAQESAIKAGASYAVDALTLAAVYEKTSDNQGVVGANKYGHSSVYVSAKYALGTGAIKVAYTKAGSLALANTGANQWTLGYDHGLSKRTIVYGLYTKLSNNTAASYGLSGNGTGASNTAGNLGSSPSAFSFGVKHSF</sequence>
<evidence type="ECO:0000256" key="2">
    <source>
        <dbReference type="ARBA" id="ARBA00011233"/>
    </source>
</evidence>
<dbReference type="SUPFAM" id="SSF56935">
    <property type="entry name" value="Porins"/>
    <property type="match status" value="1"/>
</dbReference>
<evidence type="ECO:0000256" key="3">
    <source>
        <dbReference type="ARBA" id="ARBA00022448"/>
    </source>
</evidence>
<dbReference type="Proteomes" id="UP000033070">
    <property type="component" value="Chromosome"/>
</dbReference>
<keyword evidence="9" id="KW-0472">Membrane</keyword>
<keyword evidence="8" id="KW-0626">Porin</keyword>
<keyword evidence="10" id="KW-0998">Cell outer membrane</keyword>
<dbReference type="PANTHER" id="PTHR34501">
    <property type="entry name" value="PROTEIN YDDL-RELATED"/>
    <property type="match status" value="1"/>
</dbReference>
<evidence type="ECO:0000259" key="12">
    <source>
        <dbReference type="Pfam" id="PF13609"/>
    </source>
</evidence>
<evidence type="ECO:0000256" key="5">
    <source>
        <dbReference type="ARBA" id="ARBA00022692"/>
    </source>
</evidence>
<evidence type="ECO:0000256" key="1">
    <source>
        <dbReference type="ARBA" id="ARBA00004571"/>
    </source>
</evidence>
<dbReference type="GO" id="GO:0009279">
    <property type="term" value="C:cell outer membrane"/>
    <property type="evidence" value="ECO:0007669"/>
    <property type="project" value="UniProtKB-SubCell"/>
</dbReference>
<dbReference type="KEGG" id="fam:OYT1_ch2017"/>